<proteinExistence type="predicted"/>
<name>A0A1M7YKY4_9BACT</name>
<protein>
    <recommendedName>
        <fullName evidence="4">Lipoprotein</fullName>
    </recommendedName>
</protein>
<dbReference type="EMBL" id="FRFE01000051">
    <property type="protein sequence ID" value="SHO53287.1"/>
    <property type="molecule type" value="Genomic_DNA"/>
</dbReference>
<feature type="signal peptide" evidence="1">
    <location>
        <begin position="1"/>
        <end position="24"/>
    </location>
</feature>
<accession>A0A1M7YKY4</accession>
<evidence type="ECO:0000313" key="3">
    <source>
        <dbReference type="Proteomes" id="UP000184603"/>
    </source>
</evidence>
<dbReference type="AlphaFoldDB" id="A0A1M7YKY4"/>
<sequence length="104" mass="11038">MKKTLLVIGMIFLMAACSPVSKQAQQDLAKPVNCATAEGDIRALNSEKENVGREIAAGVSSIVPVALVANTVTGNEKTNIEVATGDYNKMIDKKIAEIKKECGM</sequence>
<dbReference type="OrthoDB" id="9922571at2"/>
<reference evidence="2 3" key="1">
    <citation type="submission" date="2016-12" db="EMBL/GenBank/DDBJ databases">
        <authorList>
            <person name="Song W.-J."/>
            <person name="Kurnit D.M."/>
        </authorList>
    </citation>
    <scope>NUCLEOTIDE SEQUENCE [LARGE SCALE GENOMIC DNA]</scope>
    <source>
        <strain evidence="2 3">DSM 18488</strain>
    </source>
</reference>
<gene>
    <name evidence="2" type="ORF">SAMN02745220_05043</name>
</gene>
<dbReference type="RefSeq" id="WP_073616874.1">
    <property type="nucleotide sequence ID" value="NZ_FRFE01000051.1"/>
</dbReference>
<dbReference type="Proteomes" id="UP000184603">
    <property type="component" value="Unassembled WGS sequence"/>
</dbReference>
<keyword evidence="3" id="KW-1185">Reference proteome</keyword>
<evidence type="ECO:0000256" key="1">
    <source>
        <dbReference type="SAM" id="SignalP"/>
    </source>
</evidence>
<evidence type="ECO:0000313" key="2">
    <source>
        <dbReference type="EMBL" id="SHO53287.1"/>
    </source>
</evidence>
<feature type="chain" id="PRO_5012636163" description="Lipoprotein" evidence="1">
    <location>
        <begin position="25"/>
        <end position="104"/>
    </location>
</feature>
<dbReference type="PROSITE" id="PS51257">
    <property type="entry name" value="PROKAR_LIPOPROTEIN"/>
    <property type="match status" value="1"/>
</dbReference>
<evidence type="ECO:0008006" key="4">
    <source>
        <dbReference type="Google" id="ProtNLM"/>
    </source>
</evidence>
<organism evidence="2 3">
    <name type="scientific">Desulfopila aestuarii DSM 18488</name>
    <dbReference type="NCBI Taxonomy" id="1121416"/>
    <lineage>
        <taxon>Bacteria</taxon>
        <taxon>Pseudomonadati</taxon>
        <taxon>Thermodesulfobacteriota</taxon>
        <taxon>Desulfobulbia</taxon>
        <taxon>Desulfobulbales</taxon>
        <taxon>Desulfocapsaceae</taxon>
        <taxon>Desulfopila</taxon>
    </lineage>
</organism>
<keyword evidence="1" id="KW-0732">Signal</keyword>